<comment type="caution">
    <text evidence="8">The sequence shown here is derived from an EMBL/GenBank/DDBJ whole genome shotgun (WGS) entry which is preliminary data.</text>
</comment>
<dbReference type="PROSITE" id="PS00395">
    <property type="entry name" value="ALANINE_RACEMASE"/>
    <property type="match status" value="1"/>
</dbReference>
<dbReference type="Gene3D" id="3.20.20.10">
    <property type="entry name" value="Alanine racemase"/>
    <property type="match status" value="1"/>
</dbReference>
<dbReference type="GO" id="GO:0030170">
    <property type="term" value="F:pyridoxal phosphate binding"/>
    <property type="evidence" value="ECO:0007669"/>
    <property type="project" value="UniProtKB-UniRule"/>
</dbReference>
<dbReference type="AlphaFoldDB" id="A0A7C8FIT9"/>
<feature type="domain" description="Alanine racemase C-terminal" evidence="7">
    <location>
        <begin position="236"/>
        <end position="362"/>
    </location>
</feature>
<dbReference type="Gene3D" id="2.40.37.10">
    <property type="entry name" value="Lyase, Ornithine Decarboxylase, Chain A, domain 1"/>
    <property type="match status" value="1"/>
</dbReference>
<evidence type="ECO:0000256" key="5">
    <source>
        <dbReference type="PIRSR" id="PIRSR600821-50"/>
    </source>
</evidence>
<dbReference type="CDD" id="cd00430">
    <property type="entry name" value="PLPDE_III_AR"/>
    <property type="match status" value="1"/>
</dbReference>
<comment type="catalytic activity">
    <reaction evidence="4">
        <text>L-alanine = D-alanine</text>
        <dbReference type="Rhea" id="RHEA:20249"/>
        <dbReference type="ChEBI" id="CHEBI:57416"/>
        <dbReference type="ChEBI" id="CHEBI:57972"/>
        <dbReference type="EC" id="5.1.1.1"/>
    </reaction>
</comment>
<dbReference type="PANTHER" id="PTHR30511">
    <property type="entry name" value="ALANINE RACEMASE"/>
    <property type="match status" value="1"/>
</dbReference>
<dbReference type="RefSeq" id="WP_158036249.1">
    <property type="nucleotide sequence ID" value="NZ_BAAAZV010000017.1"/>
</dbReference>
<evidence type="ECO:0000256" key="6">
    <source>
        <dbReference type="PIRSR" id="PIRSR600821-52"/>
    </source>
</evidence>
<protein>
    <recommendedName>
        <fullName evidence="4">Alanine racemase</fullName>
        <ecNumber evidence="4">5.1.1.1</ecNumber>
    </recommendedName>
</protein>
<feature type="binding site" evidence="4 6">
    <location>
        <position position="304"/>
    </location>
    <ligand>
        <name>substrate</name>
    </ligand>
</feature>
<reference evidence="8 9" key="1">
    <citation type="submission" date="2019-09" db="EMBL/GenBank/DDBJ databases">
        <title>Phylogeny of genus Pseudoclavibacter and closely related genus.</title>
        <authorList>
            <person name="Li Y."/>
        </authorList>
    </citation>
    <scope>NUCLEOTIDE SEQUENCE [LARGE SCALE GENOMIC DNA]</scope>
    <source>
        <strain evidence="8 9">JCM 16921</strain>
    </source>
</reference>
<gene>
    <name evidence="8" type="primary">alr</name>
    <name evidence="8" type="ORF">F8O02_05605</name>
</gene>
<dbReference type="GO" id="GO:0008784">
    <property type="term" value="F:alanine racemase activity"/>
    <property type="evidence" value="ECO:0007669"/>
    <property type="project" value="UniProtKB-UniRule"/>
</dbReference>
<evidence type="ECO:0000313" key="9">
    <source>
        <dbReference type="Proteomes" id="UP000481339"/>
    </source>
</evidence>
<proteinExistence type="inferred from homology"/>
<keyword evidence="9" id="KW-1185">Reference proteome</keyword>
<dbReference type="PRINTS" id="PR00992">
    <property type="entry name" value="ALARACEMASE"/>
</dbReference>
<keyword evidence="3 4" id="KW-0413">Isomerase</keyword>
<evidence type="ECO:0000256" key="2">
    <source>
        <dbReference type="ARBA" id="ARBA00022898"/>
    </source>
</evidence>
<dbReference type="GO" id="GO:0030632">
    <property type="term" value="P:D-alanine biosynthetic process"/>
    <property type="evidence" value="ECO:0007669"/>
    <property type="project" value="UniProtKB-UniRule"/>
</dbReference>
<comment type="function">
    <text evidence="4">Catalyzes the interconversion of L-alanine and D-alanine. May also act on other amino acids.</text>
</comment>
<comment type="similarity">
    <text evidence="4">Belongs to the alanine racemase family.</text>
</comment>
<dbReference type="UniPathway" id="UPA00042">
    <property type="reaction ID" value="UER00497"/>
</dbReference>
<evidence type="ECO:0000256" key="1">
    <source>
        <dbReference type="ARBA" id="ARBA00001933"/>
    </source>
</evidence>
<dbReference type="Pfam" id="PF00842">
    <property type="entry name" value="Ala_racemase_C"/>
    <property type="match status" value="1"/>
</dbReference>
<dbReference type="InterPro" id="IPR001608">
    <property type="entry name" value="Ala_racemase_N"/>
</dbReference>
<dbReference type="EC" id="5.1.1.1" evidence="4"/>
<dbReference type="InterPro" id="IPR000821">
    <property type="entry name" value="Ala_racemase"/>
</dbReference>
<name>A0A7C8FIT9_9MICO</name>
<dbReference type="PANTHER" id="PTHR30511:SF0">
    <property type="entry name" value="ALANINE RACEMASE, CATABOLIC-RELATED"/>
    <property type="match status" value="1"/>
</dbReference>
<comment type="cofactor">
    <cofactor evidence="1 4 5">
        <name>pyridoxal 5'-phosphate</name>
        <dbReference type="ChEBI" id="CHEBI:597326"/>
    </cofactor>
</comment>
<evidence type="ECO:0000256" key="3">
    <source>
        <dbReference type="ARBA" id="ARBA00023235"/>
    </source>
</evidence>
<evidence type="ECO:0000259" key="7">
    <source>
        <dbReference type="SMART" id="SM01005"/>
    </source>
</evidence>
<dbReference type="GO" id="GO:0005829">
    <property type="term" value="C:cytosol"/>
    <property type="evidence" value="ECO:0007669"/>
    <property type="project" value="TreeGrafter"/>
</dbReference>
<dbReference type="SUPFAM" id="SSF51419">
    <property type="entry name" value="PLP-binding barrel"/>
    <property type="match status" value="1"/>
</dbReference>
<accession>A0A7C8FIT9</accession>
<feature type="active site" description="Proton acceptor; specific for D-alanine" evidence="4">
    <location>
        <position position="35"/>
    </location>
</feature>
<dbReference type="EMBL" id="WBKA01000003">
    <property type="protein sequence ID" value="KAB1632472.1"/>
    <property type="molecule type" value="Genomic_DNA"/>
</dbReference>
<feature type="binding site" evidence="4 6">
    <location>
        <position position="128"/>
    </location>
    <ligand>
        <name>substrate</name>
    </ligand>
</feature>
<feature type="active site" description="Proton acceptor; specific for L-alanine" evidence="4">
    <location>
        <position position="257"/>
    </location>
</feature>
<comment type="pathway">
    <text evidence="4">Amino-acid biosynthesis; D-alanine biosynthesis; D-alanine from L-alanine: step 1/1.</text>
</comment>
<feature type="modified residue" description="N6-(pyridoxal phosphate)lysine" evidence="4 5">
    <location>
        <position position="35"/>
    </location>
</feature>
<dbReference type="InterPro" id="IPR009006">
    <property type="entry name" value="Ala_racemase/Decarboxylase_C"/>
</dbReference>
<evidence type="ECO:0000313" key="8">
    <source>
        <dbReference type="EMBL" id="KAB1632472.1"/>
    </source>
</evidence>
<evidence type="ECO:0000256" key="4">
    <source>
        <dbReference type="HAMAP-Rule" id="MF_01201"/>
    </source>
</evidence>
<dbReference type="GO" id="GO:0009252">
    <property type="term" value="P:peptidoglycan biosynthetic process"/>
    <property type="evidence" value="ECO:0007669"/>
    <property type="project" value="TreeGrafter"/>
</dbReference>
<dbReference type="OrthoDB" id="9813814at2"/>
<dbReference type="Pfam" id="PF01168">
    <property type="entry name" value="Ala_racemase_N"/>
    <property type="match status" value="1"/>
</dbReference>
<dbReference type="SUPFAM" id="SSF50621">
    <property type="entry name" value="Alanine racemase C-terminal domain-like"/>
    <property type="match status" value="1"/>
</dbReference>
<dbReference type="HAMAP" id="MF_01201">
    <property type="entry name" value="Ala_racemase"/>
    <property type="match status" value="1"/>
</dbReference>
<dbReference type="InterPro" id="IPR020622">
    <property type="entry name" value="Ala_racemase_pyridoxalP-BS"/>
</dbReference>
<dbReference type="Proteomes" id="UP000481339">
    <property type="component" value="Unassembled WGS sequence"/>
</dbReference>
<organism evidence="8 9">
    <name type="scientific">Pseudoclavibacter caeni</name>
    <dbReference type="NCBI Taxonomy" id="908846"/>
    <lineage>
        <taxon>Bacteria</taxon>
        <taxon>Bacillati</taxon>
        <taxon>Actinomycetota</taxon>
        <taxon>Actinomycetes</taxon>
        <taxon>Micrococcales</taxon>
        <taxon>Microbacteriaceae</taxon>
        <taxon>Pseudoclavibacter</taxon>
    </lineage>
</organism>
<dbReference type="InterPro" id="IPR029066">
    <property type="entry name" value="PLP-binding_barrel"/>
</dbReference>
<sequence>MTSLQEVRVDLDAYRRNLDTFLARVAPARVLAVLKADAYGHGAVTLGRVADRTDVSYLGVVTLDEALRLRDAGITKPVLAWLHLPGVDFRDAARADITLGLSTAEQLEAAADAGARRVHLVFDTGLGRNGARPEQWPAFLETAARLRDAGRLEIEGAMSHLSNTTPKDDTTQLRQFDAALAAAARLGIEPPLRHIAATQVAWDRPEARYDMVRIGIGSFGLSPDARSSADLGLAPVMRIATRVANVKRVPAGTPVSYGYLWRAPRETTLALVPFGYADGLPRPTEGGWMLVGGRRCPLVGRVAMDQCVVDCGDAPVAIGDEVVVLGDPARGEPGAEVWAEAAGTITYEIVTRIGGRPARVAVGG</sequence>
<keyword evidence="2 4" id="KW-0663">Pyridoxal phosphate</keyword>
<dbReference type="SMART" id="SM01005">
    <property type="entry name" value="Ala_racemase_C"/>
    <property type="match status" value="1"/>
</dbReference>
<dbReference type="NCBIfam" id="TIGR00492">
    <property type="entry name" value="alr"/>
    <property type="match status" value="1"/>
</dbReference>
<dbReference type="InterPro" id="IPR011079">
    <property type="entry name" value="Ala_racemase_C"/>
</dbReference>